<dbReference type="RefSeq" id="WP_162318326.1">
    <property type="nucleotide sequence ID" value="NZ_JAHQXF010000002.1"/>
</dbReference>
<sequence length="67" mass="7307">MGTDHWSPTGGTPSPDPDEGVLPAVVRTRSDGAERYICYADDVDPAEVDSQWFSVDADVPVSLTLWR</sequence>
<accession>A0A8J7YBM6</accession>
<reference evidence="2 3" key="1">
    <citation type="submission" date="2021-06" db="EMBL/GenBank/DDBJ databases">
        <title>New haloarchaea isolates fom saline soil.</title>
        <authorList>
            <person name="Duran-Viseras A."/>
            <person name="Sanchez-Porro C.S."/>
            <person name="Ventosa A."/>
        </authorList>
    </citation>
    <scope>NUCLEOTIDE SEQUENCE [LARGE SCALE GENOMIC DNA]</scope>
    <source>
        <strain evidence="2 3">JCM 183640</strain>
    </source>
</reference>
<dbReference type="Proteomes" id="UP000766550">
    <property type="component" value="Unassembled WGS sequence"/>
</dbReference>
<dbReference type="EMBL" id="JAHQXF010000002">
    <property type="protein sequence ID" value="MBV0925503.1"/>
    <property type="molecule type" value="Genomic_DNA"/>
</dbReference>
<keyword evidence="3" id="KW-1185">Reference proteome</keyword>
<name>A0A8J7YBM6_9EURY</name>
<dbReference type="AlphaFoldDB" id="A0A8J7YBM6"/>
<evidence type="ECO:0000256" key="1">
    <source>
        <dbReference type="SAM" id="MobiDB-lite"/>
    </source>
</evidence>
<evidence type="ECO:0000313" key="2">
    <source>
        <dbReference type="EMBL" id="MBV0925503.1"/>
    </source>
</evidence>
<gene>
    <name evidence="2" type="ORF">KTS45_14955</name>
</gene>
<organism evidence="2 3">
    <name type="scientific">Haloarcula limicola</name>
    <dbReference type="NCBI Taxonomy" id="1429915"/>
    <lineage>
        <taxon>Archaea</taxon>
        <taxon>Methanobacteriati</taxon>
        <taxon>Methanobacteriota</taxon>
        <taxon>Stenosarchaea group</taxon>
        <taxon>Halobacteria</taxon>
        <taxon>Halobacteriales</taxon>
        <taxon>Haloarculaceae</taxon>
        <taxon>Haloarcula</taxon>
    </lineage>
</organism>
<proteinExistence type="predicted"/>
<feature type="region of interest" description="Disordered" evidence="1">
    <location>
        <begin position="1"/>
        <end position="22"/>
    </location>
</feature>
<dbReference type="OrthoDB" id="242191at2157"/>
<comment type="caution">
    <text evidence="2">The sequence shown here is derived from an EMBL/GenBank/DDBJ whole genome shotgun (WGS) entry which is preliminary data.</text>
</comment>
<protein>
    <submittedName>
        <fullName evidence="2">Uncharacterized protein</fullName>
    </submittedName>
</protein>
<evidence type="ECO:0000313" key="3">
    <source>
        <dbReference type="Proteomes" id="UP000766550"/>
    </source>
</evidence>